<dbReference type="EMBL" id="SSWH01000003">
    <property type="protein sequence ID" value="THJ67338.1"/>
    <property type="molecule type" value="Genomic_DNA"/>
</dbReference>
<dbReference type="OrthoDB" id="9774179at2"/>
<comment type="caution">
    <text evidence="4">The sequence shown here is derived from an EMBL/GenBank/DDBJ whole genome shotgun (WGS) entry which is preliminary data.</text>
</comment>
<proteinExistence type="inferred from homology"/>
<feature type="domain" description="MaoC-like" evidence="3">
    <location>
        <begin position="204"/>
        <end position="280"/>
    </location>
</feature>
<dbReference type="InterPro" id="IPR003965">
    <property type="entry name" value="Fatty_acid_synthase"/>
</dbReference>
<dbReference type="PANTHER" id="PTHR43841:SF3">
    <property type="entry name" value="(3R)-HYDROXYACYL-ACP DEHYDRATASE SUBUNIT HADB"/>
    <property type="match status" value="1"/>
</dbReference>
<dbReference type="AlphaFoldDB" id="A0A4S5E6Z9"/>
<dbReference type="GO" id="GO:0006633">
    <property type="term" value="P:fatty acid biosynthetic process"/>
    <property type="evidence" value="ECO:0007669"/>
    <property type="project" value="InterPro"/>
</dbReference>
<dbReference type="SUPFAM" id="SSF54637">
    <property type="entry name" value="Thioesterase/thiol ester dehydrase-isomerase"/>
    <property type="match status" value="2"/>
</dbReference>
<comment type="similarity">
    <text evidence="1">Belongs to the enoyl-CoA hydratase/isomerase family.</text>
</comment>
<dbReference type="InterPro" id="IPR002539">
    <property type="entry name" value="MaoC-like_dom"/>
</dbReference>
<sequence length="321" mass="34282">MSGGGSAGTPTQELERVPGLPGLYRKALTLAVRRRIGRAGTPSQLPDARHAVRGVTADPTELTRFQQLLHSTARDLLPSAYLHTLAFPVAMSVLARSDFPLPLLGMVHLSNEVHQARQVRSSERLDVVAWAEDLRPHAAGTQVDLVTEISAAGERVWTGRSVYLARGVRLGAGAEAEQRQSSDRPAFSPPTPTGIWRLDAGIGRRYAAVSGDWNPIHLSAPTAKALGMKGAIAHGMYLAARMVDQAVPAPSGALDWRIDFLSPVLLPGRVTTSFTRTRDDGDGSSGAGRTDVVGWSAKRRRPHFTGWVRSGQDAGGSAQNG</sequence>
<evidence type="ECO:0000313" key="4">
    <source>
        <dbReference type="EMBL" id="THJ67338.1"/>
    </source>
</evidence>
<evidence type="ECO:0000259" key="3">
    <source>
        <dbReference type="Pfam" id="PF01575"/>
    </source>
</evidence>
<name>A0A4S5E6Z9_9MICC</name>
<dbReference type="PANTHER" id="PTHR43841">
    <property type="entry name" value="3-HYDROXYACYL-THIOESTER DEHYDRATASE HTDX-RELATED"/>
    <property type="match status" value="1"/>
</dbReference>
<protein>
    <recommendedName>
        <fullName evidence="3">MaoC-like domain-containing protein</fullName>
    </recommendedName>
</protein>
<organism evidence="4 5">
    <name type="scientific">Arthrobacter echini</name>
    <dbReference type="NCBI Taxonomy" id="1529066"/>
    <lineage>
        <taxon>Bacteria</taxon>
        <taxon>Bacillati</taxon>
        <taxon>Actinomycetota</taxon>
        <taxon>Actinomycetes</taxon>
        <taxon>Micrococcales</taxon>
        <taxon>Micrococcaceae</taxon>
        <taxon>Arthrobacter</taxon>
    </lineage>
</organism>
<evidence type="ECO:0000313" key="5">
    <source>
        <dbReference type="Proteomes" id="UP000305233"/>
    </source>
</evidence>
<dbReference type="GO" id="GO:0004312">
    <property type="term" value="F:fatty acid synthase activity"/>
    <property type="evidence" value="ECO:0007669"/>
    <property type="project" value="InterPro"/>
</dbReference>
<accession>A0A4S5E6Z9</accession>
<dbReference type="CDD" id="cd03441">
    <property type="entry name" value="R_hydratase_like"/>
    <property type="match status" value="1"/>
</dbReference>
<dbReference type="Gene3D" id="3.10.129.10">
    <property type="entry name" value="Hotdog Thioesterase"/>
    <property type="match status" value="1"/>
</dbReference>
<dbReference type="Pfam" id="PF01575">
    <property type="entry name" value="MaoC_dehydratas"/>
    <property type="match status" value="1"/>
</dbReference>
<feature type="region of interest" description="Disordered" evidence="2">
    <location>
        <begin position="275"/>
        <end position="298"/>
    </location>
</feature>
<dbReference type="GO" id="GO:0005835">
    <property type="term" value="C:fatty acid synthase complex"/>
    <property type="evidence" value="ECO:0007669"/>
    <property type="project" value="InterPro"/>
</dbReference>
<gene>
    <name evidence="4" type="ORF">E8P82_04310</name>
</gene>
<reference evidence="4 5" key="1">
    <citation type="submission" date="2019-04" db="EMBL/GenBank/DDBJ databases">
        <authorList>
            <person name="Liu Q."/>
            <person name="Xin Y.-H."/>
        </authorList>
    </citation>
    <scope>NUCLEOTIDE SEQUENCE [LARGE SCALE GENOMIC DNA]</scope>
    <source>
        <strain evidence="4 5">AM23</strain>
    </source>
</reference>
<dbReference type="PRINTS" id="PR01483">
    <property type="entry name" value="FASYNTHASE"/>
</dbReference>
<dbReference type="Proteomes" id="UP000305233">
    <property type="component" value="Unassembled WGS sequence"/>
</dbReference>
<keyword evidence="5" id="KW-1185">Reference proteome</keyword>
<evidence type="ECO:0000256" key="2">
    <source>
        <dbReference type="SAM" id="MobiDB-lite"/>
    </source>
</evidence>
<dbReference type="RefSeq" id="WP_136453275.1">
    <property type="nucleotide sequence ID" value="NZ_SSWH01000003.1"/>
</dbReference>
<evidence type="ECO:0000256" key="1">
    <source>
        <dbReference type="ARBA" id="ARBA00005254"/>
    </source>
</evidence>
<dbReference type="InterPro" id="IPR029069">
    <property type="entry name" value="HotDog_dom_sf"/>
</dbReference>